<dbReference type="RefSeq" id="WP_273878454.1">
    <property type="nucleotide sequence ID" value="NZ_JAMDHA010000054.1"/>
</dbReference>
<dbReference type="EMBL" id="JAMDHA010000054">
    <property type="protein sequence ID" value="MDD1011605.1"/>
    <property type="molecule type" value="Genomic_DNA"/>
</dbReference>
<comment type="caution">
    <text evidence="1">The sequence shown here is derived from an EMBL/GenBank/DDBJ whole genome shotgun (WGS) entry which is preliminary data.</text>
</comment>
<name>A0A9X4C7K0_9PSED</name>
<accession>A0A9X4C7K0</accession>
<dbReference type="AlphaFoldDB" id="A0A9X4C7K0"/>
<evidence type="ECO:0000313" key="2">
    <source>
        <dbReference type="Proteomes" id="UP001148185"/>
    </source>
</evidence>
<evidence type="ECO:0000313" key="1">
    <source>
        <dbReference type="EMBL" id="MDD1011605.1"/>
    </source>
</evidence>
<keyword evidence="2" id="KW-1185">Reference proteome</keyword>
<dbReference type="Proteomes" id="UP001148185">
    <property type="component" value="Unassembled WGS sequence"/>
</dbReference>
<proteinExistence type="predicted"/>
<gene>
    <name evidence="1" type="ORF">M5G27_29530</name>
</gene>
<organism evidence="1 2">
    <name type="scientific">Pseudomonas shahriarae</name>
    <dbReference type="NCBI Taxonomy" id="2745512"/>
    <lineage>
        <taxon>Bacteria</taxon>
        <taxon>Pseudomonadati</taxon>
        <taxon>Pseudomonadota</taxon>
        <taxon>Gammaproteobacteria</taxon>
        <taxon>Pseudomonadales</taxon>
        <taxon>Pseudomonadaceae</taxon>
        <taxon>Pseudomonas</taxon>
    </lineage>
</organism>
<sequence>MATEAEINEAFDAGVASAKALLAESSNPVLMVDELCDDELSTANAKGWNSVWASPENSRRWQAYRNSKGQGLEQAIESPESLAEKIVSLMVGDDDKRI</sequence>
<protein>
    <submittedName>
        <fullName evidence="1">Uncharacterized protein</fullName>
    </submittedName>
</protein>
<reference evidence="1 2" key="1">
    <citation type="submission" date="2022-05" db="EMBL/GenBank/DDBJ databases">
        <title>Novel Pseudomonas spp. Isolated from a Rainbow Trout Aquaculture Facility.</title>
        <authorList>
            <person name="Testerman T."/>
            <person name="Graf J."/>
        </authorList>
    </citation>
    <scope>NUCLEOTIDE SEQUENCE [LARGE SCALE GENOMIC DNA]</scope>
    <source>
        <strain evidence="1 2">ID1042</strain>
    </source>
</reference>